<protein>
    <submittedName>
        <fullName evidence="6">Pentatricopeptide repeat-containing protein At1g52640, mitochondrial-like</fullName>
    </submittedName>
</protein>
<dbReference type="InterPro" id="IPR002885">
    <property type="entry name" value="PPR_rpt"/>
</dbReference>
<accession>A0A6P5FNE9</accession>
<dbReference type="OrthoDB" id="185373at2759"/>
<proteinExistence type="predicted"/>
<sequence length="550" mass="61760">MRKSHSNIMREEAVGRYRRDLPEYAYELSFRDLVELPAIVSSMQKAREKGRDSFGGFWIGEEKTKTRKSAEFGGFFRRVFFPLPASGRKKGSSRTIGSCSTISSTSLSIDGDGYELQERRSSRTSSRDNSKKLFPLLWSLLLDLRASPSPPTFAPELFWLLFRAYARARRPDDALRAFRRMPDFVGLPHSLPDLHRLLSALSNHSLVAHALPFFRSLRSRFPVTPQTYTILISGWARLRDPANARALFDEMLQRGLAPDAPSYSALIAALCAAGELGAARDRLREMQRRHGLAPDAATYSAFVRAACAAKDARSALRALDGMRRRGLAPNVFTYNAVVKLLCESGELGDAYELLDEMLARGAKPDTWGYNAILAAHCRLREANKALRLIARMDRDSCSPDRHTYNMLLKMLIGVGRIDRAAEVWDGMEKRGFHPAAASYAVMIHGLCRTKGRVEDACAYFERMVDEGIPPYLSTCELVREKLLKLGLRERVGALAGKMRRSTSCTIQELAAAMQGSKRTECNSEKESRIATEKWSRTHTDHKQIADILRC</sequence>
<keyword evidence="5" id="KW-1185">Reference proteome</keyword>
<feature type="domain" description="PROP1-like PPR" evidence="4">
    <location>
        <begin position="235"/>
        <end position="379"/>
    </location>
</feature>
<feature type="repeat" description="PPR" evidence="3">
    <location>
        <begin position="224"/>
        <end position="258"/>
    </location>
</feature>
<dbReference type="GeneID" id="109714382"/>
<dbReference type="Pfam" id="PF01535">
    <property type="entry name" value="PPR"/>
    <property type="match status" value="1"/>
</dbReference>
<feature type="repeat" description="PPR" evidence="3">
    <location>
        <begin position="259"/>
        <end position="294"/>
    </location>
</feature>
<reference evidence="5" key="1">
    <citation type="journal article" date="2015" name="Nat. Genet.">
        <title>The pineapple genome and the evolution of CAM photosynthesis.</title>
        <authorList>
            <person name="Ming R."/>
            <person name="VanBuren R."/>
            <person name="Wai C.M."/>
            <person name="Tang H."/>
            <person name="Schatz M.C."/>
            <person name="Bowers J.E."/>
            <person name="Lyons E."/>
            <person name="Wang M.L."/>
            <person name="Chen J."/>
            <person name="Biggers E."/>
            <person name="Zhang J."/>
            <person name="Huang L."/>
            <person name="Zhang L."/>
            <person name="Miao W."/>
            <person name="Zhang J."/>
            <person name="Ye Z."/>
            <person name="Miao C."/>
            <person name="Lin Z."/>
            <person name="Wang H."/>
            <person name="Zhou H."/>
            <person name="Yim W.C."/>
            <person name="Priest H.D."/>
            <person name="Zheng C."/>
            <person name="Woodhouse M."/>
            <person name="Edger P.P."/>
            <person name="Guyot R."/>
            <person name="Guo H.B."/>
            <person name="Guo H."/>
            <person name="Zheng G."/>
            <person name="Singh R."/>
            <person name="Sharma A."/>
            <person name="Min X."/>
            <person name="Zheng Y."/>
            <person name="Lee H."/>
            <person name="Gurtowski J."/>
            <person name="Sedlazeck F.J."/>
            <person name="Harkess A."/>
            <person name="McKain M.R."/>
            <person name="Liao Z."/>
            <person name="Fang J."/>
            <person name="Liu J."/>
            <person name="Zhang X."/>
            <person name="Zhang Q."/>
            <person name="Hu W."/>
            <person name="Qin Y."/>
            <person name="Wang K."/>
            <person name="Chen L.Y."/>
            <person name="Shirley N."/>
            <person name="Lin Y.R."/>
            <person name="Liu L.Y."/>
            <person name="Hernandez A.G."/>
            <person name="Wright C.L."/>
            <person name="Bulone V."/>
            <person name="Tuskan G.A."/>
            <person name="Heath K."/>
            <person name="Zee F."/>
            <person name="Moore P.H."/>
            <person name="Sunkar R."/>
            <person name="Leebens-Mack J.H."/>
            <person name="Mockler T."/>
            <person name="Bennetzen J.L."/>
            <person name="Freeling M."/>
            <person name="Sankoff D."/>
            <person name="Paterson A.H."/>
            <person name="Zhu X."/>
            <person name="Yang X."/>
            <person name="Smith J.A."/>
            <person name="Cushman J.C."/>
            <person name="Paull R.E."/>
            <person name="Yu Q."/>
        </authorList>
    </citation>
    <scope>NUCLEOTIDE SEQUENCE [LARGE SCALE GENOMIC DNA]</scope>
    <source>
        <strain evidence="5">cv. F153</strain>
    </source>
</reference>
<feature type="repeat" description="PPR" evidence="3">
    <location>
        <begin position="295"/>
        <end position="329"/>
    </location>
</feature>
<evidence type="ECO:0000313" key="6">
    <source>
        <dbReference type="RefSeq" id="XP_020094610.1"/>
    </source>
</evidence>
<dbReference type="InterPro" id="IPR011990">
    <property type="entry name" value="TPR-like_helical_dom_sf"/>
</dbReference>
<keyword evidence="1" id="KW-0677">Repeat</keyword>
<evidence type="ECO:0000313" key="5">
    <source>
        <dbReference type="Proteomes" id="UP000515123"/>
    </source>
</evidence>
<dbReference type="Gene3D" id="1.25.40.10">
    <property type="entry name" value="Tetratricopeptide repeat domain"/>
    <property type="match status" value="3"/>
</dbReference>
<dbReference type="NCBIfam" id="TIGR00756">
    <property type="entry name" value="PPR"/>
    <property type="match status" value="7"/>
</dbReference>
<feature type="repeat" description="PPR" evidence="3">
    <location>
        <begin position="400"/>
        <end position="434"/>
    </location>
</feature>
<dbReference type="Pfam" id="PF13041">
    <property type="entry name" value="PPR_2"/>
    <property type="match status" value="1"/>
</dbReference>
<dbReference type="SUPFAM" id="SSF48452">
    <property type="entry name" value="TPR-like"/>
    <property type="match status" value="1"/>
</dbReference>
<feature type="repeat" description="PPR" evidence="3">
    <location>
        <begin position="365"/>
        <end position="399"/>
    </location>
</feature>
<dbReference type="InterPro" id="IPR033443">
    <property type="entry name" value="PROP1-like_PPR_dom"/>
</dbReference>
<dbReference type="Pfam" id="PF17177">
    <property type="entry name" value="PPR_long"/>
    <property type="match status" value="1"/>
</dbReference>
<evidence type="ECO:0000256" key="2">
    <source>
        <dbReference type="ARBA" id="ARBA00022946"/>
    </source>
</evidence>
<dbReference type="Proteomes" id="UP000515123">
    <property type="component" value="Linkage group 1"/>
</dbReference>
<dbReference type="PANTHER" id="PTHR47942:SF16">
    <property type="entry name" value="PENTATRICOPEPTIDE REPEAT DOMAIN CONTAINING PROTEIN-RELATED"/>
    <property type="match status" value="1"/>
</dbReference>
<feature type="repeat" description="PPR" evidence="3">
    <location>
        <begin position="435"/>
        <end position="470"/>
    </location>
</feature>
<keyword evidence="2" id="KW-0809">Transit peptide</keyword>
<organism evidence="5 6">
    <name type="scientific">Ananas comosus</name>
    <name type="common">Pineapple</name>
    <name type="synonym">Ananas ananas</name>
    <dbReference type="NCBI Taxonomy" id="4615"/>
    <lineage>
        <taxon>Eukaryota</taxon>
        <taxon>Viridiplantae</taxon>
        <taxon>Streptophyta</taxon>
        <taxon>Embryophyta</taxon>
        <taxon>Tracheophyta</taxon>
        <taxon>Spermatophyta</taxon>
        <taxon>Magnoliopsida</taxon>
        <taxon>Liliopsida</taxon>
        <taxon>Poales</taxon>
        <taxon>Bromeliaceae</taxon>
        <taxon>Bromelioideae</taxon>
        <taxon>Ananas</taxon>
    </lineage>
</organism>
<reference evidence="6" key="2">
    <citation type="submission" date="2025-08" db="UniProtKB">
        <authorList>
            <consortium name="RefSeq"/>
        </authorList>
    </citation>
    <scope>IDENTIFICATION</scope>
    <source>
        <tissue evidence="6">Leaf</tissue>
    </source>
</reference>
<dbReference type="PANTHER" id="PTHR47942">
    <property type="entry name" value="TETRATRICOPEPTIDE REPEAT (TPR)-LIKE SUPERFAMILY PROTEIN-RELATED"/>
    <property type="match status" value="1"/>
</dbReference>
<dbReference type="AlphaFoldDB" id="A0A6P5FNE9"/>
<dbReference type="InterPro" id="IPR051222">
    <property type="entry name" value="PPR/CCM1_RNA-binding"/>
</dbReference>
<gene>
    <name evidence="6" type="primary">LOC109714382</name>
</gene>
<evidence type="ECO:0000256" key="1">
    <source>
        <dbReference type="ARBA" id="ARBA00022737"/>
    </source>
</evidence>
<dbReference type="RefSeq" id="XP_020094610.1">
    <property type="nucleotide sequence ID" value="XM_020239021.1"/>
</dbReference>
<evidence type="ECO:0000256" key="3">
    <source>
        <dbReference type="PROSITE-ProRule" id="PRU00708"/>
    </source>
</evidence>
<name>A0A6P5FNE9_ANACO</name>
<evidence type="ECO:0000259" key="4">
    <source>
        <dbReference type="Pfam" id="PF17177"/>
    </source>
</evidence>
<feature type="repeat" description="PPR" evidence="3">
    <location>
        <begin position="330"/>
        <end position="364"/>
    </location>
</feature>
<dbReference type="PROSITE" id="PS51375">
    <property type="entry name" value="PPR"/>
    <property type="match status" value="7"/>
</dbReference>